<accession>A0A976FH75</accession>
<dbReference type="EMBL" id="SHOA02000014">
    <property type="protein sequence ID" value="TDH66777.1"/>
    <property type="molecule type" value="Genomic_DNA"/>
</dbReference>
<reference evidence="2 3" key="1">
    <citation type="journal article" date="2021" name="Genome Biol.">
        <title>AFLAP: assembly-free linkage analysis pipeline using k-mers from genome sequencing data.</title>
        <authorList>
            <person name="Fletcher K."/>
            <person name="Zhang L."/>
            <person name="Gil J."/>
            <person name="Han R."/>
            <person name="Cavanaugh K."/>
            <person name="Michelmore R."/>
        </authorList>
    </citation>
    <scope>NUCLEOTIDE SEQUENCE [LARGE SCALE GENOMIC DNA]</scope>
    <source>
        <strain evidence="2 3">SF5</strain>
    </source>
</reference>
<evidence type="ECO:0000256" key="1">
    <source>
        <dbReference type="SAM" id="Phobius"/>
    </source>
</evidence>
<protein>
    <submittedName>
        <fullName evidence="2">Uncharacterized protein</fullName>
    </submittedName>
</protein>
<proteinExistence type="predicted"/>
<gene>
    <name evidence="2" type="ORF">CCR75_003354</name>
</gene>
<dbReference type="GeneID" id="94347122"/>
<comment type="caution">
    <text evidence="2">The sequence shown here is derived from an EMBL/GenBank/DDBJ whole genome shotgun (WGS) entry which is preliminary data.</text>
</comment>
<sequence length="59" mass="6462">MGDTILFYQLSNQACMMSSLPHGKHDISEQALVNVSFLLYQAVEALCVVALVCLLVSFV</sequence>
<keyword evidence="1" id="KW-0812">Transmembrane</keyword>
<dbReference type="RefSeq" id="XP_067816276.1">
    <property type="nucleotide sequence ID" value="XM_067961451.1"/>
</dbReference>
<keyword evidence="3" id="KW-1185">Reference proteome</keyword>
<evidence type="ECO:0000313" key="2">
    <source>
        <dbReference type="EMBL" id="TDH66777.1"/>
    </source>
</evidence>
<name>A0A976FH75_BRELC</name>
<evidence type="ECO:0000313" key="3">
    <source>
        <dbReference type="Proteomes" id="UP000294530"/>
    </source>
</evidence>
<dbReference type="Proteomes" id="UP000294530">
    <property type="component" value="Unassembled WGS sequence"/>
</dbReference>
<dbReference type="AlphaFoldDB" id="A0A976FH75"/>
<keyword evidence="1" id="KW-0472">Membrane</keyword>
<feature type="transmembrane region" description="Helical" evidence="1">
    <location>
        <begin position="38"/>
        <end position="58"/>
    </location>
</feature>
<organism evidence="2 3">
    <name type="scientific">Bremia lactucae</name>
    <name type="common">Lettuce downy mildew</name>
    <dbReference type="NCBI Taxonomy" id="4779"/>
    <lineage>
        <taxon>Eukaryota</taxon>
        <taxon>Sar</taxon>
        <taxon>Stramenopiles</taxon>
        <taxon>Oomycota</taxon>
        <taxon>Peronosporomycetes</taxon>
        <taxon>Peronosporales</taxon>
        <taxon>Peronosporaceae</taxon>
        <taxon>Bremia</taxon>
    </lineage>
</organism>
<keyword evidence="1" id="KW-1133">Transmembrane helix</keyword>
<dbReference type="KEGG" id="blac:94347122"/>